<dbReference type="AlphaFoldDB" id="A0A9Y2B8X6"/>
<evidence type="ECO:0000256" key="3">
    <source>
        <dbReference type="ARBA" id="ARBA00022692"/>
    </source>
</evidence>
<dbReference type="RefSeq" id="WP_285975438.1">
    <property type="nucleotide sequence ID" value="NZ_CP127221.1"/>
</dbReference>
<reference evidence="15 16" key="1">
    <citation type="submission" date="2023-06" db="EMBL/GenBank/DDBJ databases">
        <title>Altererythrobacter rubellus NBRC 112769 genome.</title>
        <authorList>
            <person name="Zhang K."/>
        </authorList>
    </citation>
    <scope>NUCLEOTIDE SEQUENCE [LARGE SCALE GENOMIC DNA]</scope>
    <source>
        <strain evidence="15 16">NBRC 112769</strain>
    </source>
</reference>
<comment type="function">
    <text evidence="9 12">F(1)F(0) ATP synthase produces ATP from ADP in the presence of a proton or sodium gradient. F-type ATPases consist of two structural domains, F(1) containing the extramembraneous catalytic core and F(0) containing the membrane proton channel, linked together by a central stalk and a peripheral stalk. During catalysis, ATP synthesis in the catalytic domain of F(1) is coupled via a rotary mechanism of the central stalk subunits to proton translocation.</text>
</comment>
<evidence type="ECO:0000256" key="7">
    <source>
        <dbReference type="ARBA" id="ARBA00023136"/>
    </source>
</evidence>
<sequence>MVDALTILIAAGDNEPAALGLDSYQWVSIAMLVLVGIFIWKKVPGLITGGLDSKIQEIKDQLDEAKNLRAEAEALRDEYATKIKDAEKHAEDMLANAERDADAILKKAEADGKLMVERRKRMAEDKIATAEREAVAEVKSVAVNAAAAAARTLIADRHDAEADKKLANEMISSI</sequence>
<evidence type="ECO:0000256" key="14">
    <source>
        <dbReference type="SAM" id="Coils"/>
    </source>
</evidence>
<dbReference type="CDD" id="cd06503">
    <property type="entry name" value="ATP-synt_Fo_b"/>
    <property type="match status" value="1"/>
</dbReference>
<dbReference type="GO" id="GO:0005886">
    <property type="term" value="C:plasma membrane"/>
    <property type="evidence" value="ECO:0007669"/>
    <property type="project" value="UniProtKB-SubCell"/>
</dbReference>
<evidence type="ECO:0000256" key="6">
    <source>
        <dbReference type="ARBA" id="ARBA00023065"/>
    </source>
</evidence>
<dbReference type="GO" id="GO:0012505">
    <property type="term" value="C:endomembrane system"/>
    <property type="evidence" value="ECO:0007669"/>
    <property type="project" value="UniProtKB-SubCell"/>
</dbReference>
<dbReference type="Pfam" id="PF00430">
    <property type="entry name" value="ATP-synt_B"/>
    <property type="match status" value="1"/>
</dbReference>
<keyword evidence="3 12" id="KW-0812">Transmembrane</keyword>
<keyword evidence="5 12" id="KW-1133">Transmembrane helix</keyword>
<evidence type="ECO:0000313" key="15">
    <source>
        <dbReference type="EMBL" id="WIW95122.1"/>
    </source>
</evidence>
<evidence type="ECO:0000256" key="9">
    <source>
        <dbReference type="ARBA" id="ARBA00025198"/>
    </source>
</evidence>
<dbReference type="KEGG" id="arue:QQX03_09150"/>
<organism evidence="15 16">
    <name type="scientific">Altererythrobacter rubellus</name>
    <dbReference type="NCBI Taxonomy" id="2173831"/>
    <lineage>
        <taxon>Bacteria</taxon>
        <taxon>Pseudomonadati</taxon>
        <taxon>Pseudomonadota</taxon>
        <taxon>Alphaproteobacteria</taxon>
        <taxon>Sphingomonadales</taxon>
        <taxon>Erythrobacteraceae</taxon>
        <taxon>Altererythrobacter</taxon>
    </lineage>
</organism>
<proteinExistence type="inferred from homology"/>
<keyword evidence="6 12" id="KW-0406">Ion transport</keyword>
<dbReference type="GO" id="GO:0046933">
    <property type="term" value="F:proton-transporting ATP synthase activity, rotational mechanism"/>
    <property type="evidence" value="ECO:0007669"/>
    <property type="project" value="UniProtKB-UniRule"/>
</dbReference>
<dbReference type="Proteomes" id="UP001231445">
    <property type="component" value="Chromosome"/>
</dbReference>
<evidence type="ECO:0000256" key="1">
    <source>
        <dbReference type="ARBA" id="ARBA00022448"/>
    </source>
</evidence>
<dbReference type="GO" id="GO:0045259">
    <property type="term" value="C:proton-transporting ATP synthase complex"/>
    <property type="evidence" value="ECO:0007669"/>
    <property type="project" value="UniProtKB-KW"/>
</dbReference>
<keyword evidence="12" id="KW-1003">Cell membrane</keyword>
<accession>A0A9Y2B8X6</accession>
<comment type="similarity">
    <text evidence="12 13">Belongs to the ATPase B chain family.</text>
</comment>
<keyword evidence="14" id="KW-0175">Coiled coil</keyword>
<evidence type="ECO:0000256" key="5">
    <source>
        <dbReference type="ARBA" id="ARBA00022989"/>
    </source>
</evidence>
<evidence type="ECO:0000256" key="12">
    <source>
        <dbReference type="HAMAP-Rule" id="MF_01398"/>
    </source>
</evidence>
<keyword evidence="8 12" id="KW-0066">ATP synthesis</keyword>
<comment type="function">
    <text evidence="10">Component of the F(0) channel, it forms part of the peripheral stalk, linking F(1) to F(0). The b'-subunit is a diverged and duplicated form of b found in plants and photosynthetic bacteria.</text>
</comment>
<evidence type="ECO:0000256" key="4">
    <source>
        <dbReference type="ARBA" id="ARBA00022781"/>
    </source>
</evidence>
<gene>
    <name evidence="12" type="primary">atpF</name>
    <name evidence="15" type="ORF">QQX03_09150</name>
</gene>
<keyword evidence="16" id="KW-1185">Reference proteome</keyword>
<feature type="coiled-coil region" evidence="14">
    <location>
        <begin position="51"/>
        <end position="133"/>
    </location>
</feature>
<comment type="subunit">
    <text evidence="12">F-type ATPases have 2 components, F(1) - the catalytic core - and F(0) - the membrane proton channel. F(1) has five subunits: alpha(3), beta(3), gamma(1), delta(1), epsilon(1). F(0) has three main subunits: a(1), b(2) and c(10-14). The alpha and beta chains form an alternating ring which encloses part of the gamma chain. F(1) is attached to F(0) by a central stalk formed by the gamma and epsilon chains, while a peripheral stalk is formed by the delta and b chains.</text>
</comment>
<evidence type="ECO:0000256" key="11">
    <source>
        <dbReference type="ARBA" id="ARBA00037847"/>
    </source>
</evidence>
<name>A0A9Y2B8X6_9SPHN</name>
<evidence type="ECO:0000256" key="2">
    <source>
        <dbReference type="ARBA" id="ARBA00022547"/>
    </source>
</evidence>
<keyword evidence="2 12" id="KW-0138">CF(0)</keyword>
<keyword evidence="7 12" id="KW-0472">Membrane</keyword>
<dbReference type="EMBL" id="CP127221">
    <property type="protein sequence ID" value="WIW95122.1"/>
    <property type="molecule type" value="Genomic_DNA"/>
</dbReference>
<evidence type="ECO:0000256" key="8">
    <source>
        <dbReference type="ARBA" id="ARBA00023310"/>
    </source>
</evidence>
<dbReference type="HAMAP" id="MF_01398">
    <property type="entry name" value="ATP_synth_b_bprime"/>
    <property type="match status" value="1"/>
</dbReference>
<protein>
    <recommendedName>
        <fullName evidence="12">ATP synthase subunit b</fullName>
    </recommendedName>
    <alternativeName>
        <fullName evidence="12">ATP synthase F(0) sector subunit b</fullName>
    </alternativeName>
    <alternativeName>
        <fullName evidence="12">ATPase subunit I</fullName>
    </alternativeName>
    <alternativeName>
        <fullName evidence="12">F-type ATPase subunit b</fullName>
        <shortName evidence="12">F-ATPase subunit b</shortName>
    </alternativeName>
</protein>
<evidence type="ECO:0000256" key="10">
    <source>
        <dbReference type="ARBA" id="ARBA00025614"/>
    </source>
</evidence>
<keyword evidence="1 12" id="KW-0813">Transport</keyword>
<dbReference type="InterPro" id="IPR002146">
    <property type="entry name" value="ATP_synth_b/b'su_bac/chlpt"/>
</dbReference>
<evidence type="ECO:0000313" key="16">
    <source>
        <dbReference type="Proteomes" id="UP001231445"/>
    </source>
</evidence>
<evidence type="ECO:0000256" key="13">
    <source>
        <dbReference type="RuleBase" id="RU003848"/>
    </source>
</evidence>
<comment type="subcellular location">
    <subcellularLocation>
        <location evidence="12">Cell membrane</location>
        <topology evidence="12">Single-pass membrane protein</topology>
    </subcellularLocation>
    <subcellularLocation>
        <location evidence="11">Endomembrane system</location>
        <topology evidence="11">Single-pass membrane protein</topology>
    </subcellularLocation>
</comment>
<keyword evidence="4 12" id="KW-0375">Hydrogen ion transport</keyword>